<gene>
    <name evidence="2" type="ORF">CHRIB12_LOCUS1613</name>
</gene>
<dbReference type="EMBL" id="CAGKOT010000002">
    <property type="protein sequence ID" value="CAB5311994.1"/>
    <property type="molecule type" value="Genomic_DNA"/>
</dbReference>
<reference evidence="2" key="1">
    <citation type="submission" date="2020-05" db="EMBL/GenBank/DDBJ databases">
        <authorList>
            <person name="Rincon C."/>
            <person name="Sanders R I."/>
            <person name="Robbins C."/>
            <person name="Chaturvedi A."/>
        </authorList>
    </citation>
    <scope>NUCLEOTIDE SEQUENCE</scope>
    <source>
        <strain evidence="2">CHB12</strain>
    </source>
</reference>
<dbReference type="VEuPathDB" id="FungiDB:RhiirFUN_014673"/>
<organism evidence="2 3">
    <name type="scientific">Rhizophagus irregularis</name>
    <dbReference type="NCBI Taxonomy" id="588596"/>
    <lineage>
        <taxon>Eukaryota</taxon>
        <taxon>Fungi</taxon>
        <taxon>Fungi incertae sedis</taxon>
        <taxon>Mucoromycota</taxon>
        <taxon>Glomeromycotina</taxon>
        <taxon>Glomeromycetes</taxon>
        <taxon>Glomerales</taxon>
        <taxon>Glomeraceae</taxon>
        <taxon>Rhizophagus</taxon>
    </lineage>
</organism>
<feature type="compositionally biased region" description="Polar residues" evidence="1">
    <location>
        <begin position="216"/>
        <end position="240"/>
    </location>
</feature>
<name>A0A915YQ77_9GLOM</name>
<feature type="region of interest" description="Disordered" evidence="1">
    <location>
        <begin position="216"/>
        <end position="288"/>
    </location>
</feature>
<sequence length="288" mass="32403">MPAKLSTICYIHDSTQRSTKEYSIKEITGISRLSDEDPTKIIYLKIKAFVPLDKEIDTQIEEFENGQVIYLRGKFIACNGWYTVNATSIKPMPSLDFDMMPAVGINIMVTGLTTQTVKNVGDESVLDFHVEENLGNREPKDFWLEMKHNSNINYLANKTNSINQTMRSTMAILSGLLYYQESIIDTSTTEESIPGKHILKLDDISLISSNRPNTSAQSINLPWLNQESTSSRNTPRTPRGSTPRLKRGRVTLSQLSSTRKTRSQSLASALQENPLPTMTQTKPLVKLK</sequence>
<proteinExistence type="predicted"/>
<dbReference type="AlphaFoldDB" id="A0A915YQ77"/>
<evidence type="ECO:0000313" key="3">
    <source>
        <dbReference type="Proteomes" id="UP000684084"/>
    </source>
</evidence>
<evidence type="ECO:0000256" key="1">
    <source>
        <dbReference type="SAM" id="MobiDB-lite"/>
    </source>
</evidence>
<dbReference type="Proteomes" id="UP000684084">
    <property type="component" value="Unassembled WGS sequence"/>
</dbReference>
<protein>
    <submittedName>
        <fullName evidence="2">Uncharacterized protein</fullName>
    </submittedName>
</protein>
<comment type="caution">
    <text evidence="2">The sequence shown here is derived from an EMBL/GenBank/DDBJ whole genome shotgun (WGS) entry which is preliminary data.</text>
</comment>
<feature type="compositionally biased region" description="Polar residues" evidence="1">
    <location>
        <begin position="251"/>
        <end position="282"/>
    </location>
</feature>
<dbReference type="OrthoDB" id="2339810at2759"/>
<evidence type="ECO:0000313" key="2">
    <source>
        <dbReference type="EMBL" id="CAB5311994.1"/>
    </source>
</evidence>
<accession>A0A915YQ77</accession>